<reference evidence="1" key="1">
    <citation type="submission" date="2022-07" db="EMBL/GenBank/DDBJ databases">
        <title>Genome sequencing of Photobacterium atrarenae GJH2-4.</title>
        <authorList>
            <person name="Park S.-J."/>
        </authorList>
    </citation>
    <scope>NUCLEOTIDE SEQUENCE</scope>
    <source>
        <strain evidence="1">GJH2-4</strain>
    </source>
</reference>
<organism evidence="1 2">
    <name type="scientific">Photobacterium atrarenae</name>
    <dbReference type="NCBI Taxonomy" id="865757"/>
    <lineage>
        <taxon>Bacteria</taxon>
        <taxon>Pseudomonadati</taxon>
        <taxon>Pseudomonadota</taxon>
        <taxon>Gammaproteobacteria</taxon>
        <taxon>Vibrionales</taxon>
        <taxon>Vibrionaceae</taxon>
        <taxon>Photobacterium</taxon>
    </lineage>
</organism>
<protein>
    <submittedName>
        <fullName evidence="1">Uncharacterized protein</fullName>
    </submittedName>
</protein>
<dbReference type="Proteomes" id="UP001057998">
    <property type="component" value="Chromosome 1"/>
</dbReference>
<keyword evidence="2" id="KW-1185">Reference proteome</keyword>
<accession>A0ABY5GF47</accession>
<evidence type="ECO:0000313" key="2">
    <source>
        <dbReference type="Proteomes" id="UP001057998"/>
    </source>
</evidence>
<proteinExistence type="predicted"/>
<dbReference type="EMBL" id="CP101508">
    <property type="protein sequence ID" value="UTV27801.1"/>
    <property type="molecule type" value="Genomic_DNA"/>
</dbReference>
<evidence type="ECO:0000313" key="1">
    <source>
        <dbReference type="EMBL" id="UTV27801.1"/>
    </source>
</evidence>
<dbReference type="RefSeq" id="WP_255389052.1">
    <property type="nucleotide sequence ID" value="NZ_CP101508.1"/>
</dbReference>
<gene>
    <name evidence="1" type="ORF">NNL38_00270</name>
</gene>
<sequence length="55" mass="5644">MTTAKGAMGAGDMAAYFDDQDKLGSVVGESSGPAIKTGYIQGYSQWSFGLFGVAC</sequence>
<name>A0ABY5GF47_9GAMM</name>